<dbReference type="SUPFAM" id="SSF58104">
    <property type="entry name" value="Methyl-accepting chemotaxis protein (MCP) signaling domain"/>
    <property type="match status" value="1"/>
</dbReference>
<dbReference type="PROSITE" id="PS50885">
    <property type="entry name" value="HAMP"/>
    <property type="match status" value="1"/>
</dbReference>
<name>A0A0U5B4Z4_9BACL</name>
<dbReference type="CDD" id="cd06225">
    <property type="entry name" value="HAMP"/>
    <property type="match status" value="1"/>
</dbReference>
<reference evidence="6 7" key="1">
    <citation type="submission" date="2015-12" db="EMBL/GenBank/DDBJ databases">
        <title>Genome sequence of Aneurinibacillus soli.</title>
        <authorList>
            <person name="Lee J.S."/>
            <person name="Lee K.C."/>
            <person name="Kim K.K."/>
            <person name="Lee B.W."/>
        </authorList>
    </citation>
    <scope>NUCLEOTIDE SEQUENCE [LARGE SCALE GENOMIC DNA]</scope>
    <source>
        <strain evidence="6 7">CB4</strain>
    </source>
</reference>
<evidence type="ECO:0000313" key="6">
    <source>
        <dbReference type="EMBL" id="BAU29762.1"/>
    </source>
</evidence>
<dbReference type="OrthoDB" id="243053at2"/>
<gene>
    <name evidence="6" type="primary">mcpB_22</name>
    <name evidence="6" type="ORF">CB4_03999</name>
</gene>
<dbReference type="EMBL" id="AP017312">
    <property type="protein sequence ID" value="BAU29762.1"/>
    <property type="molecule type" value="Genomic_DNA"/>
</dbReference>
<dbReference type="InterPro" id="IPR004089">
    <property type="entry name" value="MCPsignal_dom"/>
</dbReference>
<dbReference type="SMART" id="SM00283">
    <property type="entry name" value="MA"/>
    <property type="match status" value="1"/>
</dbReference>
<keyword evidence="3" id="KW-0472">Membrane</keyword>
<keyword evidence="7" id="KW-1185">Reference proteome</keyword>
<comment type="similarity">
    <text evidence="5">Belongs to the methyl-accepting chemotaxis (MCP) protein family.</text>
</comment>
<dbReference type="PROSITE" id="PS50111">
    <property type="entry name" value="CHEMOTAXIS_TRANSDUC_2"/>
    <property type="match status" value="1"/>
</dbReference>
<organism evidence="6 7">
    <name type="scientific">Aneurinibacillus soli</name>
    <dbReference type="NCBI Taxonomy" id="1500254"/>
    <lineage>
        <taxon>Bacteria</taxon>
        <taxon>Bacillati</taxon>
        <taxon>Bacillota</taxon>
        <taxon>Bacilli</taxon>
        <taxon>Bacillales</taxon>
        <taxon>Paenibacillaceae</taxon>
        <taxon>Aneurinibacillus group</taxon>
        <taxon>Aneurinibacillus</taxon>
    </lineage>
</organism>
<dbReference type="Pfam" id="PF00015">
    <property type="entry name" value="MCPsignal"/>
    <property type="match status" value="1"/>
</dbReference>
<dbReference type="InterPro" id="IPR003660">
    <property type="entry name" value="HAMP_dom"/>
</dbReference>
<dbReference type="Pfam" id="PF22673">
    <property type="entry name" value="MCP-like_PDC_1"/>
    <property type="match status" value="1"/>
</dbReference>
<dbReference type="Gene3D" id="3.30.450.20">
    <property type="entry name" value="PAS domain"/>
    <property type="match status" value="1"/>
</dbReference>
<dbReference type="PANTHER" id="PTHR32089:SF112">
    <property type="entry name" value="LYSOZYME-LIKE PROTEIN-RELATED"/>
    <property type="match status" value="1"/>
</dbReference>
<dbReference type="Gene3D" id="1.10.287.950">
    <property type="entry name" value="Methyl-accepting chemotaxis protein"/>
    <property type="match status" value="1"/>
</dbReference>
<keyword evidence="2" id="KW-1003">Cell membrane</keyword>
<dbReference type="GO" id="GO:0005886">
    <property type="term" value="C:plasma membrane"/>
    <property type="evidence" value="ECO:0007669"/>
    <property type="project" value="UniProtKB-SubCell"/>
</dbReference>
<keyword evidence="4" id="KW-0807">Transducer</keyword>
<evidence type="ECO:0000313" key="7">
    <source>
        <dbReference type="Proteomes" id="UP000217696"/>
    </source>
</evidence>
<evidence type="ECO:0000256" key="3">
    <source>
        <dbReference type="ARBA" id="ARBA00023136"/>
    </source>
</evidence>
<dbReference type="Proteomes" id="UP000217696">
    <property type="component" value="Chromosome"/>
</dbReference>
<dbReference type="RefSeq" id="WP_096467413.1">
    <property type="nucleotide sequence ID" value="NZ_AP017312.1"/>
</dbReference>
<dbReference type="KEGG" id="asoc:CB4_03999"/>
<dbReference type="GO" id="GO:0007165">
    <property type="term" value="P:signal transduction"/>
    <property type="evidence" value="ECO:0007669"/>
    <property type="project" value="UniProtKB-KW"/>
</dbReference>
<evidence type="ECO:0000256" key="5">
    <source>
        <dbReference type="ARBA" id="ARBA00029447"/>
    </source>
</evidence>
<accession>A0A0U5B4Z4</accession>
<proteinExistence type="inferred from homology"/>
<sequence>MKKIGTKIMLAILLCSVLTSLSVGIISMIRGSQAVQKEAEDKLLYMSQNIANEFNVSIQTIQGAVSGIATTSAADFDGQKAKVDPSYFTTYDAIMDPVVKKFAESTDGIMGAYVFINPELTKSLQYSWYLKDEKKNIFVKQQGFAPGSFTDGNPKLSWYFNAVKAKKGVWSEPYEDLGATIISYTQPIYQDGVLIGVAGMDVNFDVIKQAIQKVKVYQTGYAMLFNEKFNYLVHPTFKMGENLANVQNGSFTFMIDEMKKKPSGLIYYKFNNMDKISSFAHISNGWIVSIAPPEDELYEDIIQLRSILIWVIVGGIAIAVVFSLFVSRSISKPIISLTRTVEVAATGDLSVQTDIQTKDEVGRLGQSFNTMIESLRTVITQVRSVSDNVNVSAGTISAAAEEISAASEEISGSMQSLSEDTNRQSELVGSVLHETSTLGEKIKGVEHESESMVTHAYTMKDKNESGLVAMEQLRRVFERNTEASAQVGYGIKDLAAMSVSISTIIETINSISQQTNLLALNAAIEAARAGEAGKGFAVVADEVRKLAEQSSTATQEVQQIIDRITGVIETLDSTMNHATELVDDVNVSLDHTSGAFAEINTSIDTVTEEIVRLEQEVREMETLKNSMVESVEGIHHVTKQATAMTEAVSASSQEQTASIEEAVASIEELHAMTNKLIDTVNRFKV</sequence>
<dbReference type="AlphaFoldDB" id="A0A0U5B4Z4"/>
<evidence type="ECO:0000256" key="2">
    <source>
        <dbReference type="ARBA" id="ARBA00022475"/>
    </source>
</evidence>
<dbReference type="PANTHER" id="PTHR32089">
    <property type="entry name" value="METHYL-ACCEPTING CHEMOTAXIS PROTEIN MCPB"/>
    <property type="match status" value="1"/>
</dbReference>
<evidence type="ECO:0000256" key="4">
    <source>
        <dbReference type="ARBA" id="ARBA00023224"/>
    </source>
</evidence>
<dbReference type="Pfam" id="PF00672">
    <property type="entry name" value="HAMP"/>
    <property type="match status" value="1"/>
</dbReference>
<comment type="subcellular location">
    <subcellularLocation>
        <location evidence="1">Cell membrane</location>
    </subcellularLocation>
</comment>
<dbReference type="CDD" id="cd12913">
    <property type="entry name" value="PDC1_MCP_like"/>
    <property type="match status" value="1"/>
</dbReference>
<protein>
    <submittedName>
        <fullName evidence="6">Methyl-accepting chemotaxis protein McpB</fullName>
    </submittedName>
</protein>
<evidence type="ECO:0000256" key="1">
    <source>
        <dbReference type="ARBA" id="ARBA00004236"/>
    </source>
</evidence>
<dbReference type="SMART" id="SM00304">
    <property type="entry name" value="HAMP"/>
    <property type="match status" value="2"/>
</dbReference>
<dbReference type="CDD" id="cd12912">
    <property type="entry name" value="PDC2_MCP_like"/>
    <property type="match status" value="1"/>
</dbReference>
<dbReference type="Gene3D" id="6.10.340.10">
    <property type="match status" value="1"/>
</dbReference>